<sequence length="289" mass="32200">MSSPLPARIDSIRQRLLNHAKQAGEEFQLTLDRYAVERLLYRLSISRHRADFLLKGAMLFRHWFGQEHRPTRDADFLGFGTPDPARIEAIVRELCELEVDDGLAFDLAGLRVSEIRETARYDGLRVNLRARLGTAECLVQWDIGFGDAVTPGPEDAELPTLLDDLPAPSLRIYPRETVFAEKLQSIVVLGMTNSRMKDYFDLLSLAREGRLDPTVLRNAVSATFARRDTPMPGSLPVGLTEAFASDNAKQRQWRAFLERGRLEAPGLAVVVAELAGVVAPLLGKPPASR</sequence>
<dbReference type="RefSeq" id="WP_149861269.1">
    <property type="nucleotide sequence ID" value="NZ_VUOD01000010.1"/>
</dbReference>
<evidence type="ECO:0000313" key="1">
    <source>
        <dbReference type="EMBL" id="KAA2284128.1"/>
    </source>
</evidence>
<keyword evidence="1" id="KW-0808">Transferase</keyword>
<gene>
    <name evidence="1" type="ORF">F0415_10970</name>
</gene>
<reference evidence="1 2" key="1">
    <citation type="submission" date="2019-09" db="EMBL/GenBank/DDBJ databases">
        <title>Arenimonas chukotkensis sp. nov., a bacterium isolated from Chukotka hot spring, Arctic region, Russia.</title>
        <authorList>
            <person name="Zayulina K.S."/>
            <person name="Prokofeva M.I."/>
            <person name="Elcheninov A.G."/>
            <person name="Novikov A."/>
            <person name="Kochetkova T.V."/>
            <person name="Kublanov I.V."/>
        </authorList>
    </citation>
    <scope>NUCLEOTIDE SEQUENCE [LARGE SCALE GENOMIC DNA]</scope>
    <source>
        <strain evidence="1 2">3729k</strain>
    </source>
</reference>
<dbReference type="GO" id="GO:0016740">
    <property type="term" value="F:transferase activity"/>
    <property type="evidence" value="ECO:0007669"/>
    <property type="project" value="UniProtKB-KW"/>
</dbReference>
<comment type="caution">
    <text evidence="1">The sequence shown here is derived from an EMBL/GenBank/DDBJ whole genome shotgun (WGS) entry which is preliminary data.</text>
</comment>
<evidence type="ECO:0000313" key="2">
    <source>
        <dbReference type="Proteomes" id="UP000322165"/>
    </source>
</evidence>
<organism evidence="1 2">
    <name type="scientific">Arenimonas fontis</name>
    <dbReference type="NCBI Taxonomy" id="2608255"/>
    <lineage>
        <taxon>Bacteria</taxon>
        <taxon>Pseudomonadati</taxon>
        <taxon>Pseudomonadota</taxon>
        <taxon>Gammaproteobacteria</taxon>
        <taxon>Lysobacterales</taxon>
        <taxon>Lysobacteraceae</taxon>
        <taxon>Arenimonas</taxon>
    </lineage>
</organism>
<keyword evidence="2" id="KW-1185">Reference proteome</keyword>
<dbReference type="Pfam" id="PF08843">
    <property type="entry name" value="AbiEii"/>
    <property type="match status" value="1"/>
</dbReference>
<accession>A0A5B2Z5L3</accession>
<protein>
    <submittedName>
        <fullName evidence="1">Nucleotidyl transferase AbiEii/AbiGii toxin family protein</fullName>
    </submittedName>
</protein>
<dbReference type="AlphaFoldDB" id="A0A5B2Z5L3"/>
<reference evidence="1 2" key="2">
    <citation type="submission" date="2019-09" db="EMBL/GenBank/DDBJ databases">
        <authorList>
            <person name="Mazur A."/>
        </authorList>
    </citation>
    <scope>NUCLEOTIDE SEQUENCE [LARGE SCALE GENOMIC DNA]</scope>
    <source>
        <strain evidence="1 2">3729k</strain>
    </source>
</reference>
<dbReference type="EMBL" id="VUOD01000010">
    <property type="protein sequence ID" value="KAA2284128.1"/>
    <property type="molecule type" value="Genomic_DNA"/>
</dbReference>
<proteinExistence type="predicted"/>
<dbReference type="InterPro" id="IPR014942">
    <property type="entry name" value="AbiEii"/>
</dbReference>
<dbReference type="Proteomes" id="UP000322165">
    <property type="component" value="Unassembled WGS sequence"/>
</dbReference>
<name>A0A5B2Z5L3_9GAMM</name>